<gene>
    <name evidence="8" type="ORF">C5745_09215</name>
</gene>
<dbReference type="GO" id="GO:0009279">
    <property type="term" value="C:cell outer membrane"/>
    <property type="evidence" value="ECO:0007669"/>
    <property type="project" value="UniProtKB-SubCell"/>
</dbReference>
<dbReference type="OrthoDB" id="5694214at2"/>
<dbReference type="InterPro" id="IPR011990">
    <property type="entry name" value="TPR-like_helical_dom_sf"/>
</dbReference>
<dbReference type="AlphaFoldDB" id="A0A2S9J3Y8"/>
<accession>A0A2S9J3Y8</accession>
<organism evidence="8 9">
    <name type="scientific">Sphingobacterium haloxyli</name>
    <dbReference type="NCBI Taxonomy" id="2100533"/>
    <lineage>
        <taxon>Bacteria</taxon>
        <taxon>Pseudomonadati</taxon>
        <taxon>Bacteroidota</taxon>
        <taxon>Sphingobacteriia</taxon>
        <taxon>Sphingobacteriales</taxon>
        <taxon>Sphingobacteriaceae</taxon>
        <taxon>Sphingobacterium</taxon>
    </lineage>
</organism>
<evidence type="ECO:0000256" key="2">
    <source>
        <dbReference type="ARBA" id="ARBA00006275"/>
    </source>
</evidence>
<comment type="similarity">
    <text evidence="2">Belongs to the SusD family.</text>
</comment>
<dbReference type="Gene3D" id="1.25.40.390">
    <property type="match status" value="1"/>
</dbReference>
<dbReference type="Pfam" id="PF07980">
    <property type="entry name" value="SusD_RagB"/>
    <property type="match status" value="1"/>
</dbReference>
<dbReference type="Pfam" id="PF14322">
    <property type="entry name" value="SusD-like_3"/>
    <property type="match status" value="1"/>
</dbReference>
<proteinExistence type="inferred from homology"/>
<name>A0A2S9J3Y8_9SPHI</name>
<comment type="caution">
    <text evidence="8">The sequence shown here is derived from an EMBL/GenBank/DDBJ whole genome shotgun (WGS) entry which is preliminary data.</text>
</comment>
<dbReference type="SUPFAM" id="SSF48452">
    <property type="entry name" value="TPR-like"/>
    <property type="match status" value="1"/>
</dbReference>
<evidence type="ECO:0000256" key="4">
    <source>
        <dbReference type="ARBA" id="ARBA00023136"/>
    </source>
</evidence>
<evidence type="ECO:0000256" key="1">
    <source>
        <dbReference type="ARBA" id="ARBA00004442"/>
    </source>
</evidence>
<protein>
    <recommendedName>
        <fullName evidence="10">RagB/SusD family nutrient uptake outer membrane protein</fullName>
    </recommendedName>
</protein>
<keyword evidence="5" id="KW-0998">Cell outer membrane</keyword>
<keyword evidence="9" id="KW-1185">Reference proteome</keyword>
<sequence length="571" mass="65619">MSDFKLKENVMKKTIYALLVGVFALSGCEKFLEEDNRGGITNEEFYRTEAGYRSIVSSSYATLRTTFGRQAPWLLLGGTDVYQMNRGFDNRALMEYTQLFADNGDVLTFYRNCYEAIQNINVAIFYNDITEVDEVQRKTWLAELRFLRAFYHFMLIEQFGGIVINDEPTLEEPRLNLPRASLAESFDFVISEMEAALPDLENDRARVNQAAANHYLAKAYLTRGWDLEQRADFEEARQYAEAAIGGYSISIPYEELWSPSNEMNDEVLFAVQYDGESIGDVSEGNNQQSLFGPYLGGAELNHKYMTSPMIPSWSLHNFYEENDARYDATFMLTIYDQYFDYYDGNKDKNEMLIRAYYPRVWGREYTSADSLAWVQGKEHQIASNFRYYPFKYDEQEYRTNYQLDFVTPVIKKFDSPSTRQIFGTHVSVRDIVLARKAETYFLYAEASIGLNDFGTAEQYVQRVLDRPENAKGGGTLRPSQSIANASSQSEALDGLLIESAKEFAGEYLRWAELRRTGKLKELCGRYNFDIRRVGAEEAFRGADGQDKIYRPIPQAAIDINEAQVSQNPGYN</sequence>
<reference evidence="8 9" key="1">
    <citation type="submission" date="2018-02" db="EMBL/GenBank/DDBJ databases">
        <title>The draft genome of Sphingobacterium sp. 5JN-11.</title>
        <authorList>
            <person name="Liu L."/>
            <person name="Li L."/>
            <person name="Liang L."/>
            <person name="Zhang X."/>
            <person name="Wang T."/>
        </authorList>
    </citation>
    <scope>NUCLEOTIDE SEQUENCE [LARGE SCALE GENOMIC DNA]</scope>
    <source>
        <strain evidence="8 9">5JN-11</strain>
    </source>
</reference>
<evidence type="ECO:0000256" key="3">
    <source>
        <dbReference type="ARBA" id="ARBA00022729"/>
    </source>
</evidence>
<dbReference type="EMBL" id="PVBQ01000006">
    <property type="protein sequence ID" value="PRD47491.1"/>
    <property type="molecule type" value="Genomic_DNA"/>
</dbReference>
<evidence type="ECO:0000259" key="6">
    <source>
        <dbReference type="Pfam" id="PF07980"/>
    </source>
</evidence>
<evidence type="ECO:0000313" key="9">
    <source>
        <dbReference type="Proteomes" id="UP000239711"/>
    </source>
</evidence>
<dbReference type="InterPro" id="IPR012944">
    <property type="entry name" value="SusD_RagB_dom"/>
</dbReference>
<dbReference type="Proteomes" id="UP000239711">
    <property type="component" value="Unassembled WGS sequence"/>
</dbReference>
<keyword evidence="4" id="KW-0472">Membrane</keyword>
<feature type="domain" description="RagB/SusD" evidence="6">
    <location>
        <begin position="315"/>
        <end position="570"/>
    </location>
</feature>
<dbReference type="InterPro" id="IPR033985">
    <property type="entry name" value="SusD-like_N"/>
</dbReference>
<comment type="subcellular location">
    <subcellularLocation>
        <location evidence="1">Cell outer membrane</location>
    </subcellularLocation>
</comment>
<evidence type="ECO:0000256" key="5">
    <source>
        <dbReference type="ARBA" id="ARBA00023237"/>
    </source>
</evidence>
<keyword evidence="3" id="KW-0732">Signal</keyword>
<feature type="domain" description="SusD-like N-terminal" evidence="7">
    <location>
        <begin position="98"/>
        <end position="221"/>
    </location>
</feature>
<evidence type="ECO:0000259" key="7">
    <source>
        <dbReference type="Pfam" id="PF14322"/>
    </source>
</evidence>
<evidence type="ECO:0000313" key="8">
    <source>
        <dbReference type="EMBL" id="PRD47491.1"/>
    </source>
</evidence>
<dbReference type="PROSITE" id="PS51257">
    <property type="entry name" value="PROKAR_LIPOPROTEIN"/>
    <property type="match status" value="1"/>
</dbReference>
<evidence type="ECO:0008006" key="10">
    <source>
        <dbReference type="Google" id="ProtNLM"/>
    </source>
</evidence>